<dbReference type="PATRIC" id="fig|874156.12.peg.1513"/>
<name>A0A0H0XPV1_9SPHN</name>
<dbReference type="Pfam" id="PF07486">
    <property type="entry name" value="Hydrolase_2"/>
    <property type="match status" value="1"/>
</dbReference>
<feature type="compositionally biased region" description="Polar residues" evidence="1">
    <location>
        <begin position="308"/>
        <end position="320"/>
    </location>
</feature>
<dbReference type="Proteomes" id="UP000053455">
    <property type="component" value="Unassembled WGS sequence"/>
</dbReference>
<evidence type="ECO:0000256" key="1">
    <source>
        <dbReference type="SAM" id="MobiDB-lite"/>
    </source>
</evidence>
<dbReference type="STRING" id="874156.GCA_001021555_01846"/>
<proteinExistence type="predicted"/>
<protein>
    <recommendedName>
        <fullName evidence="3">Cell wall hydrolase SleB domain-containing protein</fullName>
    </recommendedName>
</protein>
<evidence type="ECO:0000256" key="2">
    <source>
        <dbReference type="SAM" id="SignalP"/>
    </source>
</evidence>
<organism evidence="4 5">
    <name type="scientific">Aurantiacibacter marinus</name>
    <dbReference type="NCBI Taxonomy" id="874156"/>
    <lineage>
        <taxon>Bacteria</taxon>
        <taxon>Pseudomonadati</taxon>
        <taxon>Pseudomonadota</taxon>
        <taxon>Alphaproteobacteria</taxon>
        <taxon>Sphingomonadales</taxon>
        <taxon>Erythrobacteraceae</taxon>
        <taxon>Aurantiacibacter</taxon>
    </lineage>
</organism>
<keyword evidence="5" id="KW-1185">Reference proteome</keyword>
<dbReference type="GO" id="GO:0016787">
    <property type="term" value="F:hydrolase activity"/>
    <property type="evidence" value="ECO:0007669"/>
    <property type="project" value="InterPro"/>
</dbReference>
<dbReference type="Gene3D" id="1.10.10.2520">
    <property type="entry name" value="Cell wall hydrolase SleB, domain 1"/>
    <property type="match status" value="1"/>
</dbReference>
<evidence type="ECO:0000259" key="3">
    <source>
        <dbReference type="Pfam" id="PF07486"/>
    </source>
</evidence>
<evidence type="ECO:0000313" key="4">
    <source>
        <dbReference type="EMBL" id="KLI64051.1"/>
    </source>
</evidence>
<gene>
    <name evidence="4" type="ORF">AAV99_07365</name>
</gene>
<feature type="compositionally biased region" description="Pro residues" evidence="1">
    <location>
        <begin position="278"/>
        <end position="287"/>
    </location>
</feature>
<feature type="region of interest" description="Disordered" evidence="1">
    <location>
        <begin position="268"/>
        <end position="343"/>
    </location>
</feature>
<feature type="domain" description="Cell wall hydrolase SleB" evidence="3">
    <location>
        <begin position="136"/>
        <end position="245"/>
    </location>
</feature>
<dbReference type="EMBL" id="LBHU01000002">
    <property type="protein sequence ID" value="KLI64051.1"/>
    <property type="molecule type" value="Genomic_DNA"/>
</dbReference>
<dbReference type="AlphaFoldDB" id="A0A0H0XPV1"/>
<dbReference type="InterPro" id="IPR042047">
    <property type="entry name" value="SleB_dom1"/>
</dbReference>
<reference evidence="4 5" key="1">
    <citation type="submission" date="2015-04" db="EMBL/GenBank/DDBJ databases">
        <title>The draft genome sequence of Erythrobacter marinus HWDM-33.</title>
        <authorList>
            <person name="Zhuang L."/>
            <person name="Liu Y."/>
            <person name="Shao Z."/>
        </authorList>
    </citation>
    <scope>NUCLEOTIDE SEQUENCE [LARGE SCALE GENOMIC DNA]</scope>
    <source>
        <strain evidence="4 5">HWDM-33</strain>
    </source>
</reference>
<comment type="caution">
    <text evidence="4">The sequence shown here is derived from an EMBL/GenBank/DDBJ whole genome shotgun (WGS) entry which is preliminary data.</text>
</comment>
<dbReference type="InterPro" id="IPR011105">
    <property type="entry name" value="Cell_wall_hydrolase_SleB"/>
</dbReference>
<evidence type="ECO:0000313" key="5">
    <source>
        <dbReference type="Proteomes" id="UP000053455"/>
    </source>
</evidence>
<accession>A0A0H0XPV1</accession>
<sequence length="343" mass="36322">MSLREKLRPLAKKAIVAGLAVAVPAIAANGAISAFESEPETPQTVLMPFEIPGESFPGSAFYYLEEVPQMVENKGWDSPVQVIGSAVSLDTASEGAETQLANLPLAASPLRIRGTDRDHMRAQECMTQAIYYEAASESDAGQRAVAQVVLNRVAHSAYPRNVCGVVYQGSERTTGCQFSFTCDGALSRRPSATGWARASRIARQSLAGIVYAPVGTATHYHTLAVNPYWASSLETVGVIGFHIFYRWPGSAGRPSAFNAGYAGAEPAARRASASTPDAPAPESPPAMPGFSVPATATNLGQDPVRQAPANQIDETAQSGTPVLPQSGDVRSEYANSGRWIERP</sequence>
<feature type="signal peptide" evidence="2">
    <location>
        <begin position="1"/>
        <end position="27"/>
    </location>
</feature>
<feature type="chain" id="PRO_5002589030" description="Cell wall hydrolase SleB domain-containing protein" evidence="2">
    <location>
        <begin position="28"/>
        <end position="343"/>
    </location>
</feature>
<feature type="compositionally biased region" description="Low complexity" evidence="1">
    <location>
        <begin position="268"/>
        <end position="277"/>
    </location>
</feature>
<keyword evidence="2" id="KW-0732">Signal</keyword>